<name>A0ABP8X768_9MICO</name>
<dbReference type="Pfam" id="PF00561">
    <property type="entry name" value="Abhydrolase_1"/>
    <property type="match status" value="1"/>
</dbReference>
<evidence type="ECO:0000259" key="1">
    <source>
        <dbReference type="Pfam" id="PF00561"/>
    </source>
</evidence>
<comment type="caution">
    <text evidence="2">The sequence shown here is derived from an EMBL/GenBank/DDBJ whole genome shotgun (WGS) entry which is preliminary data.</text>
</comment>
<evidence type="ECO:0000313" key="3">
    <source>
        <dbReference type="Proteomes" id="UP001500843"/>
    </source>
</evidence>
<evidence type="ECO:0000313" key="2">
    <source>
        <dbReference type="EMBL" id="GAA4701115.1"/>
    </source>
</evidence>
<protein>
    <submittedName>
        <fullName evidence="2">Alpha/beta hydrolase</fullName>
    </submittedName>
</protein>
<dbReference type="Gene3D" id="3.40.50.1820">
    <property type="entry name" value="alpha/beta hydrolase"/>
    <property type="match status" value="1"/>
</dbReference>
<organism evidence="2 3">
    <name type="scientific">Promicromonospora umidemergens</name>
    <dbReference type="NCBI Taxonomy" id="629679"/>
    <lineage>
        <taxon>Bacteria</taxon>
        <taxon>Bacillati</taxon>
        <taxon>Actinomycetota</taxon>
        <taxon>Actinomycetes</taxon>
        <taxon>Micrococcales</taxon>
        <taxon>Promicromonosporaceae</taxon>
        <taxon>Promicromonospora</taxon>
    </lineage>
</organism>
<keyword evidence="2" id="KW-0378">Hydrolase</keyword>
<dbReference type="GO" id="GO:0016787">
    <property type="term" value="F:hydrolase activity"/>
    <property type="evidence" value="ECO:0007669"/>
    <property type="project" value="UniProtKB-KW"/>
</dbReference>
<sequence length="292" mass="30345">MTDKKTFTLEAPSGVLTYDVREAAAPTDEVPLVLIGLPMGAEGFSTLAGHFTDRTVVTYDPRGVERSTRDLATEAELPGVATHADDVHRIIGAVGGGPVDLFASSGGAVVALELAATHPADLRTVVAHEPPLATVLPDRDAMVAAMTGMHDTYQAKGFGAAMAKFITVLMAEGELTADHAKQPDPDPAAFGLPTEDDGSRDDLMFGVNMLVLPPYEPRYETIAAGAPRVVIGVGEDTGEQMTGRAARGAAARLGTEPVVFPGGHGGFSGGEYGQPADKPVEFATRLREVLAG</sequence>
<accession>A0ABP8X768</accession>
<dbReference type="Proteomes" id="UP001500843">
    <property type="component" value="Unassembled WGS sequence"/>
</dbReference>
<dbReference type="RefSeq" id="WP_253867254.1">
    <property type="nucleotide sequence ID" value="NZ_BAABHM010000011.1"/>
</dbReference>
<proteinExistence type="predicted"/>
<dbReference type="InterPro" id="IPR000073">
    <property type="entry name" value="AB_hydrolase_1"/>
</dbReference>
<dbReference type="SUPFAM" id="SSF53474">
    <property type="entry name" value="alpha/beta-Hydrolases"/>
    <property type="match status" value="1"/>
</dbReference>
<dbReference type="InterPro" id="IPR029058">
    <property type="entry name" value="AB_hydrolase_fold"/>
</dbReference>
<reference evidence="3" key="1">
    <citation type="journal article" date="2019" name="Int. J. Syst. Evol. Microbiol.">
        <title>The Global Catalogue of Microorganisms (GCM) 10K type strain sequencing project: providing services to taxonomists for standard genome sequencing and annotation.</title>
        <authorList>
            <consortium name="The Broad Institute Genomics Platform"/>
            <consortium name="The Broad Institute Genome Sequencing Center for Infectious Disease"/>
            <person name="Wu L."/>
            <person name="Ma J."/>
        </authorList>
    </citation>
    <scope>NUCLEOTIDE SEQUENCE [LARGE SCALE GENOMIC DNA]</scope>
    <source>
        <strain evidence="3">JCM 17975</strain>
    </source>
</reference>
<keyword evidence="3" id="KW-1185">Reference proteome</keyword>
<gene>
    <name evidence="2" type="ORF">GCM10023198_22710</name>
</gene>
<dbReference type="EMBL" id="BAABHM010000011">
    <property type="protein sequence ID" value="GAA4701115.1"/>
    <property type="molecule type" value="Genomic_DNA"/>
</dbReference>
<feature type="domain" description="AB hydrolase-1" evidence="1">
    <location>
        <begin position="34"/>
        <end position="177"/>
    </location>
</feature>